<feature type="transmembrane region" description="Helical" evidence="1">
    <location>
        <begin position="54"/>
        <end position="74"/>
    </location>
</feature>
<feature type="transmembrane region" description="Helical" evidence="1">
    <location>
        <begin position="135"/>
        <end position="157"/>
    </location>
</feature>
<evidence type="ECO:0000313" key="3">
    <source>
        <dbReference type="Proteomes" id="UP001175227"/>
    </source>
</evidence>
<feature type="transmembrane region" description="Helical" evidence="1">
    <location>
        <begin position="90"/>
        <end position="114"/>
    </location>
</feature>
<proteinExistence type="predicted"/>
<protein>
    <submittedName>
        <fullName evidence="2">Uncharacterized protein</fullName>
    </submittedName>
</protein>
<keyword evidence="3" id="KW-1185">Reference proteome</keyword>
<keyword evidence="1" id="KW-0812">Transmembrane</keyword>
<name>A0AA39TWM0_9AGAR</name>
<dbReference type="EMBL" id="JAUEPR010000070">
    <property type="protein sequence ID" value="KAK0468598.1"/>
    <property type="molecule type" value="Genomic_DNA"/>
</dbReference>
<sequence length="182" mass="20671">MPAMNRPKGPDRIYRLSTTLWLRSRERDDGEGVARKGISTKDGREYMRRKRVKSFFSTWPSLAITIFMVCYSAIGVTKSLWKDPVTQKRIIYFSALFSTLLLSLCSTELLLLHVDAHHLELEDELPKFHAGIIKFFVFLILRSLGAVLGLALGNIVMKDTDLANENRNGQSLTEMSADFVES</sequence>
<keyword evidence="1" id="KW-1133">Transmembrane helix</keyword>
<dbReference type="Proteomes" id="UP001175227">
    <property type="component" value="Unassembled WGS sequence"/>
</dbReference>
<comment type="caution">
    <text evidence="2">The sequence shown here is derived from an EMBL/GenBank/DDBJ whole genome shotgun (WGS) entry which is preliminary data.</text>
</comment>
<evidence type="ECO:0000256" key="1">
    <source>
        <dbReference type="SAM" id="Phobius"/>
    </source>
</evidence>
<gene>
    <name evidence="2" type="ORF">IW261DRAFT_1426293</name>
</gene>
<reference evidence="2" key="1">
    <citation type="submission" date="2023-06" db="EMBL/GenBank/DDBJ databases">
        <authorList>
            <consortium name="Lawrence Berkeley National Laboratory"/>
            <person name="Ahrendt S."/>
            <person name="Sahu N."/>
            <person name="Indic B."/>
            <person name="Wong-Bajracharya J."/>
            <person name="Merenyi Z."/>
            <person name="Ke H.-M."/>
            <person name="Monk M."/>
            <person name="Kocsube S."/>
            <person name="Drula E."/>
            <person name="Lipzen A."/>
            <person name="Balint B."/>
            <person name="Henrissat B."/>
            <person name="Andreopoulos B."/>
            <person name="Martin F.M."/>
            <person name="Harder C.B."/>
            <person name="Rigling D."/>
            <person name="Ford K.L."/>
            <person name="Foster G.D."/>
            <person name="Pangilinan J."/>
            <person name="Papanicolaou A."/>
            <person name="Barry K."/>
            <person name="LaButti K."/>
            <person name="Viragh M."/>
            <person name="Koriabine M."/>
            <person name="Yan M."/>
            <person name="Riley R."/>
            <person name="Champramary S."/>
            <person name="Plett K.L."/>
            <person name="Tsai I.J."/>
            <person name="Slot J."/>
            <person name="Sipos G."/>
            <person name="Plett J."/>
            <person name="Nagy L.G."/>
            <person name="Grigoriev I.V."/>
        </authorList>
    </citation>
    <scope>NUCLEOTIDE SEQUENCE</scope>
    <source>
        <strain evidence="2">ICMP 16352</strain>
    </source>
</reference>
<accession>A0AA39TWM0</accession>
<organism evidence="2 3">
    <name type="scientific">Armillaria novae-zelandiae</name>
    <dbReference type="NCBI Taxonomy" id="153914"/>
    <lineage>
        <taxon>Eukaryota</taxon>
        <taxon>Fungi</taxon>
        <taxon>Dikarya</taxon>
        <taxon>Basidiomycota</taxon>
        <taxon>Agaricomycotina</taxon>
        <taxon>Agaricomycetes</taxon>
        <taxon>Agaricomycetidae</taxon>
        <taxon>Agaricales</taxon>
        <taxon>Marasmiineae</taxon>
        <taxon>Physalacriaceae</taxon>
        <taxon>Armillaria</taxon>
    </lineage>
</organism>
<keyword evidence="1" id="KW-0472">Membrane</keyword>
<evidence type="ECO:0000313" key="2">
    <source>
        <dbReference type="EMBL" id="KAK0468598.1"/>
    </source>
</evidence>
<dbReference type="AlphaFoldDB" id="A0AA39TWM0"/>